<organism evidence="2 3">
    <name type="scientific">Henosepilachna vigintioctopunctata</name>
    <dbReference type="NCBI Taxonomy" id="420089"/>
    <lineage>
        <taxon>Eukaryota</taxon>
        <taxon>Metazoa</taxon>
        <taxon>Ecdysozoa</taxon>
        <taxon>Arthropoda</taxon>
        <taxon>Hexapoda</taxon>
        <taxon>Insecta</taxon>
        <taxon>Pterygota</taxon>
        <taxon>Neoptera</taxon>
        <taxon>Endopterygota</taxon>
        <taxon>Coleoptera</taxon>
        <taxon>Polyphaga</taxon>
        <taxon>Cucujiformia</taxon>
        <taxon>Coccinelloidea</taxon>
        <taxon>Coccinellidae</taxon>
        <taxon>Epilachninae</taxon>
        <taxon>Epilachnini</taxon>
        <taxon>Henosepilachna</taxon>
    </lineage>
</organism>
<dbReference type="Proteomes" id="UP001431783">
    <property type="component" value="Unassembled WGS sequence"/>
</dbReference>
<keyword evidence="3" id="KW-1185">Reference proteome</keyword>
<name>A0AAW1TUC0_9CUCU</name>
<evidence type="ECO:0000313" key="3">
    <source>
        <dbReference type="Proteomes" id="UP001431783"/>
    </source>
</evidence>
<evidence type="ECO:0000313" key="2">
    <source>
        <dbReference type="EMBL" id="KAK9871697.1"/>
    </source>
</evidence>
<proteinExistence type="predicted"/>
<comment type="caution">
    <text evidence="2">The sequence shown here is derived from an EMBL/GenBank/DDBJ whole genome shotgun (WGS) entry which is preliminary data.</text>
</comment>
<feature type="region of interest" description="Disordered" evidence="1">
    <location>
        <begin position="420"/>
        <end position="458"/>
    </location>
</feature>
<feature type="compositionally biased region" description="Basic residues" evidence="1">
    <location>
        <begin position="422"/>
        <end position="436"/>
    </location>
</feature>
<feature type="compositionally biased region" description="Polar residues" evidence="1">
    <location>
        <begin position="437"/>
        <end position="458"/>
    </location>
</feature>
<protein>
    <submittedName>
        <fullName evidence="2">Uncharacterized protein</fullName>
    </submittedName>
</protein>
<dbReference type="EMBL" id="JARQZJ010000007">
    <property type="protein sequence ID" value="KAK9871697.1"/>
    <property type="molecule type" value="Genomic_DNA"/>
</dbReference>
<accession>A0AAW1TUC0</accession>
<gene>
    <name evidence="2" type="ORF">WA026_014148</name>
</gene>
<sequence>MMGKLLSRNAHTKELGNEILLSILTETNDPHMKQELVHIIKTVSSINNHKKMKVEEIYQVLQETRNSNRRHKNFAPPIKATSMQISVKPHAEVVFQKSPFSRTKVAGKETKHLKHANNKRNNSIPYVKVSRSPNKSCSKTLNKSENENRSEIYFYNVENSTSLSKSCKPILVSHQTKKNYPESIKRSCVYSQEKHLEQKPTNLNGSNPFDVECILSEIFHSVSLSGNEFHSIPSHQRMQINEISSEDLTNHKKIEPPMNIDMTEKNSSDDDFADQNFNDSFLNECEWTIERDLPPNILNEENYMKLSPMFEKVKGDERDLPSIYSRFVRKSKCASSIISDSGMRTNRKYRNSQPSNEMKYPFNETDSFSRGYILGDLVKDELVDDTFPEAADKQLEYDEIFLEAKATATLPLEINKNSSNVKRQKNKKKLNAKRSQYKTTQQEKSNSQKYYRKQSSAENIQPTNVEIGSSMSMNITPSHAITMILLTADKLKH</sequence>
<reference evidence="2 3" key="1">
    <citation type="submission" date="2023-03" db="EMBL/GenBank/DDBJ databases">
        <title>Genome insight into feeding habits of ladybird beetles.</title>
        <authorList>
            <person name="Li H.-S."/>
            <person name="Huang Y.-H."/>
            <person name="Pang H."/>
        </authorList>
    </citation>
    <scope>NUCLEOTIDE SEQUENCE [LARGE SCALE GENOMIC DNA]</scope>
    <source>
        <strain evidence="2">SYSU_2023b</strain>
        <tissue evidence="2">Whole body</tissue>
    </source>
</reference>
<dbReference type="AlphaFoldDB" id="A0AAW1TUC0"/>
<evidence type="ECO:0000256" key="1">
    <source>
        <dbReference type="SAM" id="MobiDB-lite"/>
    </source>
</evidence>